<dbReference type="RefSeq" id="XP_025409537.1">
    <property type="nucleotide sequence ID" value="XM_025553752.1"/>
</dbReference>
<dbReference type="Proteomes" id="UP000694846">
    <property type="component" value="Unplaced"/>
</dbReference>
<keyword evidence="1" id="KW-1185">Reference proteome</keyword>
<dbReference type="OrthoDB" id="5797993at2759"/>
<name>A0A8B8FG95_9HEMI</name>
<protein>
    <submittedName>
        <fullName evidence="2">Uncharacterized protein LOC112682957</fullName>
    </submittedName>
</protein>
<reference evidence="2" key="1">
    <citation type="submission" date="2025-08" db="UniProtKB">
        <authorList>
            <consortium name="RefSeq"/>
        </authorList>
    </citation>
    <scope>IDENTIFICATION</scope>
    <source>
        <tissue evidence="2">Whole body</tissue>
    </source>
</reference>
<dbReference type="PANTHER" id="PTHR37962:SF2">
    <property type="entry name" value="MALE STERILE (3) 76CA"/>
    <property type="match status" value="1"/>
</dbReference>
<dbReference type="AlphaFoldDB" id="A0A8B8FG95"/>
<dbReference type="GeneID" id="112682957"/>
<organism evidence="1 2">
    <name type="scientific">Sipha flava</name>
    <name type="common">yellow sugarcane aphid</name>
    <dbReference type="NCBI Taxonomy" id="143950"/>
    <lineage>
        <taxon>Eukaryota</taxon>
        <taxon>Metazoa</taxon>
        <taxon>Ecdysozoa</taxon>
        <taxon>Arthropoda</taxon>
        <taxon>Hexapoda</taxon>
        <taxon>Insecta</taxon>
        <taxon>Pterygota</taxon>
        <taxon>Neoptera</taxon>
        <taxon>Paraneoptera</taxon>
        <taxon>Hemiptera</taxon>
        <taxon>Sternorrhyncha</taxon>
        <taxon>Aphidomorpha</taxon>
        <taxon>Aphidoidea</taxon>
        <taxon>Aphididae</taxon>
        <taxon>Sipha</taxon>
    </lineage>
</organism>
<dbReference type="PANTHER" id="PTHR37962">
    <property type="entry name" value="MALE STERILE (3) 76CA"/>
    <property type="match status" value="1"/>
</dbReference>
<evidence type="ECO:0000313" key="1">
    <source>
        <dbReference type="Proteomes" id="UP000694846"/>
    </source>
</evidence>
<proteinExistence type="predicted"/>
<gene>
    <name evidence="2" type="primary">LOC112682957</name>
</gene>
<sequence>MTYDIPSNLKKFTCLHKYGVHFLWYPPKFSQSRLGNKKTKGSNACTIIALLMAKNVHKSSVRLKCMFTSPTQDVLAKLFSDAIRKGNAIHQDLFKNCSDDDQDTNLTVPEAMNAAKSCLGTLTEWKSFVYRNEMTANLYAEMQRNVKDWQASPACCHANHLYMILIAHNKAVLFVMQFDANCVLLVDSHQHLPYGALMSQTRLTNLENLCLWYSHMLCNAVGSQPIAYELSFLYYKCEKRNDKTFSR</sequence>
<evidence type="ECO:0000313" key="2">
    <source>
        <dbReference type="RefSeq" id="XP_025409537.1"/>
    </source>
</evidence>
<accession>A0A8B8FG95</accession>